<evidence type="ECO:0000259" key="6">
    <source>
        <dbReference type="Pfam" id="PF12430"/>
    </source>
</evidence>
<comment type="subcellular location">
    <subcellularLocation>
        <location evidence="1">Membrane</location>
        <topology evidence="1">Multi-pass membrane protein</topology>
    </subcellularLocation>
</comment>
<name>A0A7S4PGB6_GUITH</name>
<protein>
    <recommendedName>
        <fullName evidence="9">Golgi pH regulator</fullName>
    </recommendedName>
</protein>
<dbReference type="PANTHER" id="PTHR15948">
    <property type="entry name" value="G-PROTEIN COUPLED RECEPTOR 89-RELATED"/>
    <property type="match status" value="1"/>
</dbReference>
<dbReference type="PANTHER" id="PTHR15948:SF0">
    <property type="entry name" value="GOLGI PH REGULATOR A-RELATED"/>
    <property type="match status" value="1"/>
</dbReference>
<feature type="domain" description="Golgi pH regulator conserved" evidence="7">
    <location>
        <begin position="170"/>
        <end position="230"/>
    </location>
</feature>
<feature type="transmembrane region" description="Helical" evidence="5">
    <location>
        <begin position="7"/>
        <end position="28"/>
    </location>
</feature>
<evidence type="ECO:0000259" key="7">
    <source>
        <dbReference type="Pfam" id="PF12537"/>
    </source>
</evidence>
<proteinExistence type="predicted"/>
<feature type="transmembrane region" description="Helical" evidence="5">
    <location>
        <begin position="64"/>
        <end position="86"/>
    </location>
</feature>
<accession>A0A7S4PGB6</accession>
<feature type="transmembrane region" description="Helical" evidence="5">
    <location>
        <begin position="34"/>
        <end position="52"/>
    </location>
</feature>
<keyword evidence="3 5" id="KW-1133">Transmembrane helix</keyword>
<dbReference type="InterPro" id="IPR015672">
    <property type="entry name" value="GPHR/GTG"/>
</dbReference>
<organism evidence="8">
    <name type="scientific">Guillardia theta</name>
    <name type="common">Cryptophyte</name>
    <name type="synonym">Cryptomonas phi</name>
    <dbReference type="NCBI Taxonomy" id="55529"/>
    <lineage>
        <taxon>Eukaryota</taxon>
        <taxon>Cryptophyceae</taxon>
        <taxon>Pyrenomonadales</taxon>
        <taxon>Geminigeraceae</taxon>
        <taxon>Guillardia</taxon>
    </lineage>
</organism>
<dbReference type="Pfam" id="PF12430">
    <property type="entry name" value="ABA_GPCR"/>
    <property type="match status" value="1"/>
</dbReference>
<dbReference type="EMBL" id="HBKN01044789">
    <property type="protein sequence ID" value="CAE2334102.1"/>
    <property type="molecule type" value="Transcribed_RNA"/>
</dbReference>
<feature type="transmembrane region" description="Helical" evidence="5">
    <location>
        <begin position="374"/>
        <end position="395"/>
    </location>
</feature>
<dbReference type="AlphaFoldDB" id="A0A7S4PGB6"/>
<evidence type="ECO:0000256" key="5">
    <source>
        <dbReference type="SAM" id="Phobius"/>
    </source>
</evidence>
<feature type="transmembrane region" description="Helical" evidence="5">
    <location>
        <begin position="321"/>
        <end position="343"/>
    </location>
</feature>
<evidence type="ECO:0000256" key="1">
    <source>
        <dbReference type="ARBA" id="ARBA00004141"/>
    </source>
</evidence>
<feature type="transmembrane region" description="Helical" evidence="5">
    <location>
        <begin position="167"/>
        <end position="192"/>
    </location>
</feature>
<evidence type="ECO:0000256" key="2">
    <source>
        <dbReference type="ARBA" id="ARBA00022692"/>
    </source>
</evidence>
<sequence>MSAVRDFVEVGSLLGMGVGIGLLCSKIGGAVMDFIGIASTWMLFFAAGWLFLARKIMKDHESRAFLVQTLFSATFMVSCSMFSLVLFEVLDVLSHDARWWAWKFDLITVTVVLIFLLPYSFFYLVFRNMEWPWQQSVYLACALLAMYLWVFYTITNSLPIVGQSGSFVVMGISRLGVLGVTAMAITSGFGAVNNPRNSLTYFLTPVSEQDLQILEKRLMKTMEMICSKKKLILMTRNELQKKGQGVKAGGGGWKDKVGGFLQSVTGASDDKSSRQNLQILKQEVQGMEELSSQLFEELHDMRLAKEQVSFSKTIAGMLLNYMGYIFSAYCVYKMMMASINIIFNRVSQVDPVTRALSIAFLAVQGIQDMDVEPVVQSISFVLVGVLIATSIRSFLQIWLKIFHLQNATYSIHYSNMLILFMAWMMGMYFVSSVLLMRMNLPLMYRKAITDVLGDIQFKFYHQWFDFIFILSALFFLAVFYFIDNSKSSRAPSTTEQVSHMQQFHIH</sequence>
<evidence type="ECO:0008006" key="9">
    <source>
        <dbReference type="Google" id="ProtNLM"/>
    </source>
</evidence>
<reference evidence="8" key="1">
    <citation type="submission" date="2021-01" db="EMBL/GenBank/DDBJ databases">
        <authorList>
            <person name="Corre E."/>
            <person name="Pelletier E."/>
            <person name="Niang G."/>
            <person name="Scheremetjew M."/>
            <person name="Finn R."/>
            <person name="Kale V."/>
            <person name="Holt S."/>
            <person name="Cochrane G."/>
            <person name="Meng A."/>
            <person name="Brown T."/>
            <person name="Cohen L."/>
        </authorList>
    </citation>
    <scope>NUCLEOTIDE SEQUENCE</scope>
    <source>
        <strain evidence="8">CCMP 2712</strain>
    </source>
</reference>
<evidence type="ECO:0000313" key="8">
    <source>
        <dbReference type="EMBL" id="CAE2334102.1"/>
    </source>
</evidence>
<dbReference type="GO" id="GO:0016020">
    <property type="term" value="C:membrane"/>
    <property type="evidence" value="ECO:0007669"/>
    <property type="project" value="UniProtKB-SubCell"/>
</dbReference>
<feature type="domain" description="Abscisic acid G-protein coupled receptor-like" evidence="6">
    <location>
        <begin position="310"/>
        <end position="481"/>
    </location>
</feature>
<feature type="transmembrane region" description="Helical" evidence="5">
    <location>
        <begin position="416"/>
        <end position="440"/>
    </location>
</feature>
<evidence type="ECO:0000256" key="3">
    <source>
        <dbReference type="ARBA" id="ARBA00022989"/>
    </source>
</evidence>
<evidence type="ECO:0000256" key="4">
    <source>
        <dbReference type="ARBA" id="ARBA00023136"/>
    </source>
</evidence>
<dbReference type="InterPro" id="IPR022535">
    <property type="entry name" value="Golgi_pH-regulator_cons_dom"/>
</dbReference>
<feature type="transmembrane region" description="Helical" evidence="5">
    <location>
        <begin position="137"/>
        <end position="155"/>
    </location>
</feature>
<dbReference type="Pfam" id="PF12537">
    <property type="entry name" value="GPHR_N"/>
    <property type="match status" value="1"/>
</dbReference>
<dbReference type="InterPro" id="IPR025969">
    <property type="entry name" value="ABA_GPCR_dom"/>
</dbReference>
<gene>
    <name evidence="8" type="ORF">GTHE00462_LOCUS35038</name>
</gene>
<feature type="transmembrane region" description="Helical" evidence="5">
    <location>
        <begin position="106"/>
        <end position="125"/>
    </location>
</feature>
<keyword evidence="2 5" id="KW-0812">Transmembrane</keyword>
<feature type="transmembrane region" description="Helical" evidence="5">
    <location>
        <begin position="460"/>
        <end position="482"/>
    </location>
</feature>
<keyword evidence="4 5" id="KW-0472">Membrane</keyword>